<feature type="region of interest" description="Disordered" evidence="7">
    <location>
        <begin position="284"/>
        <end position="304"/>
    </location>
</feature>
<sequence length="318" mass="35760">MSYQESFDSPMVCLDRYCPKVFDPHQNAVMCRCYQAQTTSPTSRMAASLPVVSSQGSPPSYLGSMHYGENQTVPQSSMHYPSYPGYAPSYDAYGMMQSIYPQMSPSIATTDLSMYSGHQGIPYAQTAHMDQLLRTQVNDFWNFQQLSNQVNGNDIPATKQSSRLLKTWLREHRKNPYPTKTEKVMLAFSTRMTMTQISNWFANARRRMKQQKDKGNTSDGAISDISDDDDKDSLSKSSTPDDNLQSRTGTTCLPSPQLNLSSYLQERDELMKIHQPLIKSESVIATDNSKTKPDTVTQDKCTEPSKKSTIWSVSSILS</sequence>
<evidence type="ECO:0000256" key="1">
    <source>
        <dbReference type="ARBA" id="ARBA00004123"/>
    </source>
</evidence>
<dbReference type="SMART" id="SM00389">
    <property type="entry name" value="HOX"/>
    <property type="match status" value="1"/>
</dbReference>
<gene>
    <name evidence="9" type="ORF">MCOR_27159</name>
</gene>
<dbReference type="GO" id="GO:0000978">
    <property type="term" value="F:RNA polymerase II cis-regulatory region sequence-specific DNA binding"/>
    <property type="evidence" value="ECO:0007669"/>
    <property type="project" value="TreeGrafter"/>
</dbReference>
<dbReference type="SUPFAM" id="SSF46689">
    <property type="entry name" value="Homeodomain-like"/>
    <property type="match status" value="1"/>
</dbReference>
<dbReference type="InterPro" id="IPR001356">
    <property type="entry name" value="HD"/>
</dbReference>
<dbReference type="GO" id="GO:0048468">
    <property type="term" value="P:cell development"/>
    <property type="evidence" value="ECO:0007669"/>
    <property type="project" value="TreeGrafter"/>
</dbReference>
<dbReference type="AlphaFoldDB" id="A0A6J8C9I4"/>
<dbReference type="PANTHER" id="PTHR11211:SF40">
    <property type="entry name" value="MIRROR, ISOFORM C"/>
    <property type="match status" value="1"/>
</dbReference>
<reference evidence="9 10" key="1">
    <citation type="submission" date="2020-06" db="EMBL/GenBank/DDBJ databases">
        <authorList>
            <person name="Li R."/>
            <person name="Bekaert M."/>
        </authorList>
    </citation>
    <scope>NUCLEOTIDE SEQUENCE [LARGE SCALE GENOMIC DNA]</scope>
    <source>
        <strain evidence="10">wild</strain>
    </source>
</reference>
<dbReference type="PROSITE" id="PS50071">
    <property type="entry name" value="HOMEOBOX_2"/>
    <property type="match status" value="1"/>
</dbReference>
<dbReference type="GO" id="GO:0030182">
    <property type="term" value="P:neuron differentiation"/>
    <property type="evidence" value="ECO:0007669"/>
    <property type="project" value="TreeGrafter"/>
</dbReference>
<keyword evidence="4 6" id="KW-0371">Homeobox</keyword>
<evidence type="ECO:0000256" key="5">
    <source>
        <dbReference type="ARBA" id="ARBA00023242"/>
    </source>
</evidence>
<evidence type="ECO:0000256" key="3">
    <source>
        <dbReference type="ARBA" id="ARBA00023125"/>
    </source>
</evidence>
<protein>
    <recommendedName>
        <fullName evidence="8">Homeobox domain-containing protein</fullName>
    </recommendedName>
</protein>
<evidence type="ECO:0000313" key="9">
    <source>
        <dbReference type="EMBL" id="CAC5392211.1"/>
    </source>
</evidence>
<dbReference type="GO" id="GO:0005634">
    <property type="term" value="C:nucleus"/>
    <property type="evidence" value="ECO:0007669"/>
    <property type="project" value="UniProtKB-SubCell"/>
</dbReference>
<evidence type="ECO:0000256" key="6">
    <source>
        <dbReference type="PROSITE-ProRule" id="PRU00108"/>
    </source>
</evidence>
<name>A0A6J8C9I4_MYTCO</name>
<evidence type="ECO:0000256" key="4">
    <source>
        <dbReference type="ARBA" id="ARBA00023155"/>
    </source>
</evidence>
<feature type="region of interest" description="Disordered" evidence="7">
    <location>
        <begin position="207"/>
        <end position="257"/>
    </location>
</feature>
<comment type="subcellular location">
    <subcellularLocation>
        <location evidence="1 6">Nucleus</location>
    </subcellularLocation>
</comment>
<proteinExistence type="inferred from homology"/>
<evidence type="ECO:0000256" key="7">
    <source>
        <dbReference type="SAM" id="MobiDB-lite"/>
    </source>
</evidence>
<feature type="compositionally biased region" description="Polar residues" evidence="7">
    <location>
        <begin position="284"/>
        <end position="299"/>
    </location>
</feature>
<dbReference type="Gene3D" id="1.10.10.60">
    <property type="entry name" value="Homeodomain-like"/>
    <property type="match status" value="1"/>
</dbReference>
<feature type="domain" description="Homeobox" evidence="8">
    <location>
        <begin position="158"/>
        <end position="211"/>
    </location>
</feature>
<dbReference type="Pfam" id="PF05920">
    <property type="entry name" value="Homeobox_KN"/>
    <property type="match status" value="1"/>
</dbReference>
<comment type="similarity">
    <text evidence="2">Belongs to the TALE/IRO homeobox family.</text>
</comment>
<feature type="DNA-binding region" description="Homeobox" evidence="6">
    <location>
        <begin position="160"/>
        <end position="212"/>
    </location>
</feature>
<dbReference type="InterPro" id="IPR009057">
    <property type="entry name" value="Homeodomain-like_sf"/>
</dbReference>
<organism evidence="9 10">
    <name type="scientific">Mytilus coruscus</name>
    <name type="common">Sea mussel</name>
    <dbReference type="NCBI Taxonomy" id="42192"/>
    <lineage>
        <taxon>Eukaryota</taxon>
        <taxon>Metazoa</taxon>
        <taxon>Spiralia</taxon>
        <taxon>Lophotrochozoa</taxon>
        <taxon>Mollusca</taxon>
        <taxon>Bivalvia</taxon>
        <taxon>Autobranchia</taxon>
        <taxon>Pteriomorphia</taxon>
        <taxon>Mytilida</taxon>
        <taxon>Mytiloidea</taxon>
        <taxon>Mytilidae</taxon>
        <taxon>Mytilinae</taxon>
        <taxon>Mytilus</taxon>
    </lineage>
</organism>
<accession>A0A6J8C9I4</accession>
<dbReference type="Proteomes" id="UP000507470">
    <property type="component" value="Unassembled WGS sequence"/>
</dbReference>
<dbReference type="InterPro" id="IPR017970">
    <property type="entry name" value="Homeobox_CS"/>
</dbReference>
<keyword evidence="10" id="KW-1185">Reference proteome</keyword>
<dbReference type="OrthoDB" id="5399138at2759"/>
<dbReference type="PANTHER" id="PTHR11211">
    <property type="entry name" value="IROQUOIS-CLASS HOMEODOMAIN PROTEIN IRX"/>
    <property type="match status" value="1"/>
</dbReference>
<keyword evidence="5 6" id="KW-0539">Nucleus</keyword>
<evidence type="ECO:0000259" key="8">
    <source>
        <dbReference type="PROSITE" id="PS50071"/>
    </source>
</evidence>
<dbReference type="GO" id="GO:0000981">
    <property type="term" value="F:DNA-binding transcription factor activity, RNA polymerase II-specific"/>
    <property type="evidence" value="ECO:0007669"/>
    <property type="project" value="InterPro"/>
</dbReference>
<evidence type="ECO:0000256" key="2">
    <source>
        <dbReference type="ARBA" id="ARBA00008446"/>
    </source>
</evidence>
<dbReference type="PROSITE" id="PS00027">
    <property type="entry name" value="HOMEOBOX_1"/>
    <property type="match status" value="1"/>
</dbReference>
<feature type="compositionally biased region" description="Polar residues" evidence="7">
    <location>
        <begin position="243"/>
        <end position="257"/>
    </location>
</feature>
<keyword evidence="3 6" id="KW-0238">DNA-binding</keyword>
<evidence type="ECO:0000313" key="10">
    <source>
        <dbReference type="Proteomes" id="UP000507470"/>
    </source>
</evidence>
<dbReference type="EMBL" id="CACVKT020004930">
    <property type="protein sequence ID" value="CAC5392211.1"/>
    <property type="molecule type" value="Genomic_DNA"/>
</dbReference>
<dbReference type="InterPro" id="IPR008422">
    <property type="entry name" value="KN_HD"/>
</dbReference>
<dbReference type="CDD" id="cd00086">
    <property type="entry name" value="homeodomain"/>
    <property type="match status" value="1"/>
</dbReference>